<dbReference type="AlphaFoldDB" id="A0A8H4AD52"/>
<gene>
    <name evidence="2" type="ORF">F8M41_023594</name>
</gene>
<evidence type="ECO:0000313" key="3">
    <source>
        <dbReference type="Proteomes" id="UP000439903"/>
    </source>
</evidence>
<accession>A0A8H4AD52</accession>
<feature type="region of interest" description="Disordered" evidence="1">
    <location>
        <begin position="34"/>
        <end position="61"/>
    </location>
</feature>
<dbReference type="EMBL" id="WTPW01000771">
    <property type="protein sequence ID" value="KAF0481457.1"/>
    <property type="molecule type" value="Genomic_DNA"/>
</dbReference>
<protein>
    <submittedName>
        <fullName evidence="2">Uncharacterized protein</fullName>
    </submittedName>
</protein>
<evidence type="ECO:0000256" key="1">
    <source>
        <dbReference type="SAM" id="MobiDB-lite"/>
    </source>
</evidence>
<evidence type="ECO:0000313" key="2">
    <source>
        <dbReference type="EMBL" id="KAF0481457.1"/>
    </source>
</evidence>
<reference evidence="2 3" key="1">
    <citation type="journal article" date="2019" name="Environ. Microbiol.">
        <title>At the nexus of three kingdoms: the genome of the mycorrhizal fungus Gigaspora margarita provides insights into plant, endobacterial and fungal interactions.</title>
        <authorList>
            <person name="Venice F."/>
            <person name="Ghignone S."/>
            <person name="Salvioli di Fossalunga A."/>
            <person name="Amselem J."/>
            <person name="Novero M."/>
            <person name="Xianan X."/>
            <person name="Sedzielewska Toro K."/>
            <person name="Morin E."/>
            <person name="Lipzen A."/>
            <person name="Grigoriev I.V."/>
            <person name="Henrissat B."/>
            <person name="Martin F.M."/>
            <person name="Bonfante P."/>
        </authorList>
    </citation>
    <scope>NUCLEOTIDE SEQUENCE [LARGE SCALE GENOMIC DNA]</scope>
    <source>
        <strain evidence="2 3">BEG34</strain>
    </source>
</reference>
<comment type="caution">
    <text evidence="2">The sequence shown here is derived from an EMBL/GenBank/DDBJ whole genome shotgun (WGS) entry which is preliminary data.</text>
</comment>
<keyword evidence="3" id="KW-1185">Reference proteome</keyword>
<organism evidence="2 3">
    <name type="scientific">Gigaspora margarita</name>
    <dbReference type="NCBI Taxonomy" id="4874"/>
    <lineage>
        <taxon>Eukaryota</taxon>
        <taxon>Fungi</taxon>
        <taxon>Fungi incertae sedis</taxon>
        <taxon>Mucoromycota</taxon>
        <taxon>Glomeromycotina</taxon>
        <taxon>Glomeromycetes</taxon>
        <taxon>Diversisporales</taxon>
        <taxon>Gigasporaceae</taxon>
        <taxon>Gigaspora</taxon>
    </lineage>
</organism>
<dbReference type="Proteomes" id="UP000439903">
    <property type="component" value="Unassembled WGS sequence"/>
</dbReference>
<name>A0A8H4AD52_GIGMA</name>
<sequence>MNNRCEYCVQYYKKEVFNNVKSFLKRLKSDDNLKELMEDNNNDNNNVDDNNDDNENNDNNKINKSFFLLEQDSINLKYSNALSQIHNW</sequence>
<proteinExistence type="predicted"/>